<dbReference type="Proteomes" id="UP000601768">
    <property type="component" value="Unassembled WGS sequence"/>
</dbReference>
<gene>
    <name evidence="2" type="ORF">H8B19_02690</name>
</gene>
<feature type="transmembrane region" description="Helical" evidence="1">
    <location>
        <begin position="84"/>
        <end position="110"/>
    </location>
</feature>
<keyword evidence="3" id="KW-1185">Reference proteome</keyword>
<reference evidence="2" key="1">
    <citation type="journal article" date="2018" name="Int. J. Syst. Evol. Microbiol.">
        <title>Neptunicella marina gen. nov., sp. nov., isolated from surface seawater.</title>
        <authorList>
            <person name="Liu X."/>
            <person name="Lai Q."/>
            <person name="Du Y."/>
            <person name="Zhang X."/>
            <person name="Liu Z."/>
            <person name="Sun F."/>
            <person name="Shao Z."/>
        </authorList>
    </citation>
    <scope>NUCLEOTIDE SEQUENCE</scope>
    <source>
        <strain evidence="2">S27-2</strain>
    </source>
</reference>
<organism evidence="2 3">
    <name type="scientific">Neptunicella marina</name>
    <dbReference type="NCBI Taxonomy" id="2125989"/>
    <lineage>
        <taxon>Bacteria</taxon>
        <taxon>Pseudomonadati</taxon>
        <taxon>Pseudomonadota</taxon>
        <taxon>Gammaproteobacteria</taxon>
        <taxon>Alteromonadales</taxon>
        <taxon>Alteromonadaceae</taxon>
        <taxon>Neptunicella</taxon>
    </lineage>
</organism>
<keyword evidence="1" id="KW-0472">Membrane</keyword>
<evidence type="ECO:0000313" key="3">
    <source>
        <dbReference type="Proteomes" id="UP000601768"/>
    </source>
</evidence>
<proteinExistence type="predicted"/>
<dbReference type="RefSeq" id="WP_186505245.1">
    <property type="nucleotide sequence ID" value="NZ_JACNEP010000002.1"/>
</dbReference>
<reference evidence="2" key="2">
    <citation type="submission" date="2020-08" db="EMBL/GenBank/DDBJ databases">
        <authorList>
            <person name="Lai Q."/>
        </authorList>
    </citation>
    <scope>NUCLEOTIDE SEQUENCE</scope>
    <source>
        <strain evidence="2">S27-2</strain>
    </source>
</reference>
<sequence>MIKWQDLNRYQKAAFWLFIGIAGWFAPEIALAFQFGGVEVVFAIMTVYLVPVLKHLQHWFQSVKTTTEIACIAMINSASTQPRVFAVQASFCCAALLLTGSTTFAVSFFMPGMLFNGLLT</sequence>
<comment type="caution">
    <text evidence="2">The sequence shown here is derived from an EMBL/GenBank/DDBJ whole genome shotgun (WGS) entry which is preliminary data.</text>
</comment>
<dbReference type="AlphaFoldDB" id="A0A8J6M0C8"/>
<protein>
    <submittedName>
        <fullName evidence="2">Uncharacterized protein</fullName>
    </submittedName>
</protein>
<name>A0A8J6M0C8_9ALTE</name>
<evidence type="ECO:0000313" key="2">
    <source>
        <dbReference type="EMBL" id="MBC3764767.1"/>
    </source>
</evidence>
<accession>A0A8J6M0C8</accession>
<keyword evidence="1" id="KW-1133">Transmembrane helix</keyword>
<dbReference type="EMBL" id="JACNEP010000002">
    <property type="protein sequence ID" value="MBC3764767.1"/>
    <property type="molecule type" value="Genomic_DNA"/>
</dbReference>
<feature type="transmembrane region" description="Helical" evidence="1">
    <location>
        <begin position="32"/>
        <end position="53"/>
    </location>
</feature>
<feature type="transmembrane region" description="Helical" evidence="1">
    <location>
        <begin position="7"/>
        <end position="26"/>
    </location>
</feature>
<evidence type="ECO:0000256" key="1">
    <source>
        <dbReference type="SAM" id="Phobius"/>
    </source>
</evidence>
<keyword evidence="1" id="KW-0812">Transmembrane</keyword>